<proteinExistence type="predicted"/>
<feature type="transmembrane region" description="Helical" evidence="1">
    <location>
        <begin position="7"/>
        <end position="30"/>
    </location>
</feature>
<dbReference type="AlphaFoldDB" id="A0A0A9CJF4"/>
<protein>
    <submittedName>
        <fullName evidence="2">Uncharacterized protein</fullName>
    </submittedName>
</protein>
<name>A0A0A9CJF4_ARUDO</name>
<evidence type="ECO:0000256" key="1">
    <source>
        <dbReference type="SAM" id="Phobius"/>
    </source>
</evidence>
<keyword evidence="1" id="KW-0472">Membrane</keyword>
<keyword evidence="1" id="KW-1133">Transmembrane helix</keyword>
<accession>A0A0A9CJF4</accession>
<keyword evidence="1" id="KW-0812">Transmembrane</keyword>
<organism evidence="2">
    <name type="scientific">Arundo donax</name>
    <name type="common">Giant reed</name>
    <name type="synonym">Donax arundinaceus</name>
    <dbReference type="NCBI Taxonomy" id="35708"/>
    <lineage>
        <taxon>Eukaryota</taxon>
        <taxon>Viridiplantae</taxon>
        <taxon>Streptophyta</taxon>
        <taxon>Embryophyta</taxon>
        <taxon>Tracheophyta</taxon>
        <taxon>Spermatophyta</taxon>
        <taxon>Magnoliopsida</taxon>
        <taxon>Liliopsida</taxon>
        <taxon>Poales</taxon>
        <taxon>Poaceae</taxon>
        <taxon>PACMAD clade</taxon>
        <taxon>Arundinoideae</taxon>
        <taxon>Arundineae</taxon>
        <taxon>Arundo</taxon>
    </lineage>
</organism>
<sequence>MACQKKVLIPLMAIVIILRISTIGCVGYQMV</sequence>
<reference evidence="2" key="2">
    <citation type="journal article" date="2015" name="Data Brief">
        <title>Shoot transcriptome of the giant reed, Arundo donax.</title>
        <authorList>
            <person name="Barrero R.A."/>
            <person name="Guerrero F.D."/>
            <person name="Moolhuijzen P."/>
            <person name="Goolsby J.A."/>
            <person name="Tidwell J."/>
            <person name="Bellgard S.E."/>
            <person name="Bellgard M.I."/>
        </authorList>
    </citation>
    <scope>NUCLEOTIDE SEQUENCE</scope>
    <source>
        <tissue evidence="2">Shoot tissue taken approximately 20 cm above the soil surface</tissue>
    </source>
</reference>
<evidence type="ECO:0000313" key="2">
    <source>
        <dbReference type="EMBL" id="JAD73525.1"/>
    </source>
</evidence>
<dbReference type="EMBL" id="GBRH01224370">
    <property type="protein sequence ID" value="JAD73525.1"/>
    <property type="molecule type" value="Transcribed_RNA"/>
</dbReference>
<reference evidence="2" key="1">
    <citation type="submission" date="2014-09" db="EMBL/GenBank/DDBJ databases">
        <authorList>
            <person name="Magalhaes I.L.F."/>
            <person name="Oliveira U."/>
            <person name="Santos F.R."/>
            <person name="Vidigal T.H.D.A."/>
            <person name="Brescovit A.D."/>
            <person name="Santos A.J."/>
        </authorList>
    </citation>
    <scope>NUCLEOTIDE SEQUENCE</scope>
    <source>
        <tissue evidence="2">Shoot tissue taken approximately 20 cm above the soil surface</tissue>
    </source>
</reference>